<dbReference type="InterPro" id="IPR013078">
    <property type="entry name" value="His_Pase_superF_clade-1"/>
</dbReference>
<dbReference type="InterPro" id="IPR001345">
    <property type="entry name" value="PG/BPGM_mutase_AS"/>
</dbReference>
<feature type="region of interest" description="Disordered" evidence="1">
    <location>
        <begin position="211"/>
        <end position="230"/>
    </location>
</feature>
<dbReference type="SUPFAM" id="SSF53254">
    <property type="entry name" value="Phosphoglycerate mutase-like"/>
    <property type="match status" value="1"/>
</dbReference>
<protein>
    <submittedName>
        <fullName evidence="2">Putative phosphoglycerate mutase</fullName>
    </submittedName>
</protein>
<evidence type="ECO:0000313" key="3">
    <source>
        <dbReference type="Proteomes" id="UP000275356"/>
    </source>
</evidence>
<dbReference type="PANTHER" id="PTHR48100">
    <property type="entry name" value="BROAD-SPECIFICITY PHOSPHATASE YOR283W-RELATED"/>
    <property type="match status" value="1"/>
</dbReference>
<dbReference type="SMART" id="SM00855">
    <property type="entry name" value="PGAM"/>
    <property type="match status" value="1"/>
</dbReference>
<evidence type="ECO:0000313" key="2">
    <source>
        <dbReference type="EMBL" id="ROR96787.1"/>
    </source>
</evidence>
<dbReference type="PANTHER" id="PTHR48100:SF58">
    <property type="entry name" value="PE-PGRS FAMILY PROTEIN PE_PGRS11"/>
    <property type="match status" value="1"/>
</dbReference>
<gene>
    <name evidence="2" type="ORF">EDD28_1378</name>
</gene>
<dbReference type="GO" id="GO:0016791">
    <property type="term" value="F:phosphatase activity"/>
    <property type="evidence" value="ECO:0007669"/>
    <property type="project" value="TreeGrafter"/>
</dbReference>
<dbReference type="InterPro" id="IPR050275">
    <property type="entry name" value="PGM_Phosphatase"/>
</dbReference>
<name>A0A3N2DAH6_9MICO</name>
<reference evidence="2 3" key="1">
    <citation type="submission" date="2018-11" db="EMBL/GenBank/DDBJ databases">
        <title>Sequencing the genomes of 1000 actinobacteria strains.</title>
        <authorList>
            <person name="Klenk H.-P."/>
        </authorList>
    </citation>
    <scope>NUCLEOTIDE SEQUENCE [LARGE SCALE GENOMIC DNA]</scope>
    <source>
        <strain evidence="2 3">DSM 13521</strain>
    </source>
</reference>
<proteinExistence type="predicted"/>
<dbReference type="InterPro" id="IPR029033">
    <property type="entry name" value="His_PPase_superfam"/>
</dbReference>
<dbReference type="RefSeq" id="WP_123738920.1">
    <property type="nucleotide sequence ID" value="NZ_RKHQ01000001.1"/>
</dbReference>
<dbReference type="PROSITE" id="PS00175">
    <property type="entry name" value="PG_MUTASE"/>
    <property type="match status" value="1"/>
</dbReference>
<dbReference type="GO" id="GO:0005737">
    <property type="term" value="C:cytoplasm"/>
    <property type="evidence" value="ECO:0007669"/>
    <property type="project" value="TreeGrafter"/>
</dbReference>
<evidence type="ECO:0000256" key="1">
    <source>
        <dbReference type="SAM" id="MobiDB-lite"/>
    </source>
</evidence>
<dbReference type="CDD" id="cd07067">
    <property type="entry name" value="HP_PGM_like"/>
    <property type="match status" value="1"/>
</dbReference>
<dbReference type="Pfam" id="PF00300">
    <property type="entry name" value="His_Phos_1"/>
    <property type="match status" value="1"/>
</dbReference>
<dbReference type="OrthoDB" id="9793115at2"/>
<dbReference type="Gene3D" id="3.40.50.1240">
    <property type="entry name" value="Phosphoglycerate mutase-like"/>
    <property type="match status" value="1"/>
</dbReference>
<accession>A0A3N2DAH6</accession>
<organism evidence="2 3">
    <name type="scientific">Salana multivorans</name>
    <dbReference type="NCBI Taxonomy" id="120377"/>
    <lineage>
        <taxon>Bacteria</taxon>
        <taxon>Bacillati</taxon>
        <taxon>Actinomycetota</taxon>
        <taxon>Actinomycetes</taxon>
        <taxon>Micrococcales</taxon>
        <taxon>Beutenbergiaceae</taxon>
        <taxon>Salana</taxon>
    </lineage>
</organism>
<dbReference type="Proteomes" id="UP000275356">
    <property type="component" value="Unassembled WGS sequence"/>
</dbReference>
<dbReference type="AlphaFoldDB" id="A0A3N2DAH6"/>
<keyword evidence="3" id="KW-1185">Reference proteome</keyword>
<sequence>MRLYLVRHGQTHSNVGSLLDTAVPGAELTDLGRLQARALVPALGSSGIEAIHVSTLRRTHATAAPLVSALGLTPEVQDGLREISAGSMEMQGDEVSVLRYLEVAGAWLDGELGVRMPGGESGEEVFERFDAAVERLAGTGVETAAAVSHGAIIRVWAGVRSVGILDGMAARRPLPNTGGVLLEGEPGDWRLVSWHDEPFGVAHLDAVAPEAVEETVEDDESPAAEPFPED</sequence>
<dbReference type="EMBL" id="RKHQ01000001">
    <property type="protein sequence ID" value="ROR96787.1"/>
    <property type="molecule type" value="Genomic_DNA"/>
</dbReference>
<comment type="caution">
    <text evidence="2">The sequence shown here is derived from an EMBL/GenBank/DDBJ whole genome shotgun (WGS) entry which is preliminary data.</text>
</comment>